<organism evidence="1">
    <name type="scientific">marine sediment metagenome</name>
    <dbReference type="NCBI Taxonomy" id="412755"/>
    <lineage>
        <taxon>unclassified sequences</taxon>
        <taxon>metagenomes</taxon>
        <taxon>ecological metagenomes</taxon>
    </lineage>
</organism>
<reference evidence="1" key="1">
    <citation type="journal article" date="2015" name="Nature">
        <title>Complex archaea that bridge the gap between prokaryotes and eukaryotes.</title>
        <authorList>
            <person name="Spang A."/>
            <person name="Saw J.H."/>
            <person name="Jorgensen S.L."/>
            <person name="Zaremba-Niedzwiedzka K."/>
            <person name="Martijn J."/>
            <person name="Lind A.E."/>
            <person name="van Eijk R."/>
            <person name="Schleper C."/>
            <person name="Guy L."/>
            <person name="Ettema T.J."/>
        </authorList>
    </citation>
    <scope>NUCLEOTIDE SEQUENCE</scope>
</reference>
<evidence type="ECO:0000313" key="1">
    <source>
        <dbReference type="EMBL" id="KKL59694.1"/>
    </source>
</evidence>
<gene>
    <name evidence="1" type="ORF">LCGC14_2212750</name>
</gene>
<comment type="caution">
    <text evidence="1">The sequence shown here is derived from an EMBL/GenBank/DDBJ whole genome shotgun (WGS) entry which is preliminary data.</text>
</comment>
<name>A0A0F9DDE5_9ZZZZ</name>
<dbReference type="AlphaFoldDB" id="A0A0F9DDE5"/>
<dbReference type="EMBL" id="LAZR01029399">
    <property type="protein sequence ID" value="KKL59694.1"/>
    <property type="molecule type" value="Genomic_DNA"/>
</dbReference>
<accession>A0A0F9DDE5</accession>
<feature type="non-terminal residue" evidence="1">
    <location>
        <position position="375"/>
    </location>
</feature>
<sequence length="375" mass="38631">MAGMDRIDMRSKGGHPRGIAVLVAMLFLVLSVFMTPGSSSAVEMNPDTGFDTPANWTAAQVLCGSATCTGSVTSSYAQQTSTFAKNDAVSYTYTESITPIGVGAQVTAASLDGYFSTPGALKAVAWTVEIFDNGGWVTVFSSADQPGAAMTALVDPASPLPYTTLGSTTQIRLTLAVTSNTNGSSVDMRADNLTITYTPAAAATTTLGDGSDPTWLINAPGDAVLTSQFTFVDSVSTDTVTQVTVATTGDTGEIANVQIFNLSSAQRFNDCTGGPVWTCSGGTAITATTTPTSYLINTTWKDHASMTVGTYSTTTQVTSFTSTNTGLGTDTAGNLFYVDNEPPANPTGFTGSASDGQVNFASWSNPGDGDFAVII</sequence>
<proteinExistence type="predicted"/>
<protein>
    <submittedName>
        <fullName evidence="1">Uncharacterized protein</fullName>
    </submittedName>
</protein>